<dbReference type="InterPro" id="IPR052711">
    <property type="entry name" value="Zinc_ADH-like"/>
</dbReference>
<dbReference type="SUPFAM" id="SSF50129">
    <property type="entry name" value="GroES-like"/>
    <property type="match status" value="1"/>
</dbReference>
<reference evidence="2 3" key="1">
    <citation type="submission" date="2024-07" db="EMBL/GenBank/DDBJ databases">
        <title>Section-level genome sequencing and comparative genomics of Aspergillus sections Usti and Cavernicolus.</title>
        <authorList>
            <consortium name="Lawrence Berkeley National Laboratory"/>
            <person name="Nybo J.L."/>
            <person name="Vesth T.C."/>
            <person name="Theobald S."/>
            <person name="Frisvad J.C."/>
            <person name="Larsen T.O."/>
            <person name="Kjaerboelling I."/>
            <person name="Rothschild-Mancinelli K."/>
            <person name="Lyhne E.K."/>
            <person name="Kogle M.E."/>
            <person name="Barry K."/>
            <person name="Clum A."/>
            <person name="Na H."/>
            <person name="Ledsgaard L."/>
            <person name="Lin J."/>
            <person name="Lipzen A."/>
            <person name="Kuo A."/>
            <person name="Riley R."/>
            <person name="Mondo S."/>
            <person name="LaButti K."/>
            <person name="Haridas S."/>
            <person name="Pangalinan J."/>
            <person name="Salamov A.A."/>
            <person name="Simmons B.A."/>
            <person name="Magnuson J.K."/>
            <person name="Chen J."/>
            <person name="Drula E."/>
            <person name="Henrissat B."/>
            <person name="Wiebenga A."/>
            <person name="Lubbers R.J."/>
            <person name="Gomes A.C."/>
            <person name="Macurrencykelacurrency M.R."/>
            <person name="Stajich J."/>
            <person name="Grigoriev I.V."/>
            <person name="Mortensen U.H."/>
            <person name="De vries R.P."/>
            <person name="Baker S.E."/>
            <person name="Andersen M.R."/>
        </authorList>
    </citation>
    <scope>NUCLEOTIDE SEQUENCE [LARGE SCALE GENOMIC DNA]</scope>
    <source>
        <strain evidence="2 3">CBS 756.74</strain>
    </source>
</reference>
<dbReference type="InterPro" id="IPR011032">
    <property type="entry name" value="GroES-like_sf"/>
</dbReference>
<dbReference type="CDD" id="cd08276">
    <property type="entry name" value="MDR7"/>
    <property type="match status" value="1"/>
</dbReference>
<feature type="domain" description="Enoyl reductase (ER)" evidence="1">
    <location>
        <begin position="16"/>
        <end position="350"/>
    </location>
</feature>
<dbReference type="Pfam" id="PF08240">
    <property type="entry name" value="ADH_N"/>
    <property type="match status" value="1"/>
</dbReference>
<dbReference type="InterPro" id="IPR020843">
    <property type="entry name" value="ER"/>
</dbReference>
<dbReference type="InterPro" id="IPR013154">
    <property type="entry name" value="ADH-like_N"/>
</dbReference>
<dbReference type="PANTHER" id="PTHR45033:SF2">
    <property type="entry name" value="ZINC-TYPE ALCOHOL DEHYDROGENASE-LIKE PROTEIN C1773.06C"/>
    <property type="match status" value="1"/>
</dbReference>
<protein>
    <submittedName>
        <fullName evidence="2">Alcohol dehydrogenase</fullName>
    </submittedName>
</protein>
<dbReference type="InterPro" id="IPR036291">
    <property type="entry name" value="NAD(P)-bd_dom_sf"/>
</dbReference>
<accession>A0ABR4JLM1</accession>
<name>A0ABR4JLM1_9EURO</name>
<sequence>MSTTKSPAWLLAGQNGPSSLEFIEEYELPPLGDNDVLVRIHAASLNYRELAIARGKFGLPLPNPIIPSSDGAGTVLATGSSVKNFKEGDRVVTHLTVNSPEDRAPTFGEIGCGLGQVAHGTLTRYGVFHATSLVKMPETLSFREAATLTCSGLTAWNALFGIPGKFVPGNLGGMTVLVQGSGGVSVAALQFALASGATVIATTSSEAKAVKLKELGASHVLNYKTTANWGEIARSLTPDSRGVDIVVDVGGPSTVGQSLKAVRTDGVVSLAGLLGAGTEANIPSIMDALSHLCITRGFLLGTRVQFREMNQFIDEKGIRPVVDERVFTFKEVKGAYDYMEAQRHFSKIAIDIE</sequence>
<dbReference type="InterPro" id="IPR013149">
    <property type="entry name" value="ADH-like_C"/>
</dbReference>
<dbReference type="Proteomes" id="UP001610444">
    <property type="component" value="Unassembled WGS sequence"/>
</dbReference>
<dbReference type="SMART" id="SM00829">
    <property type="entry name" value="PKS_ER"/>
    <property type="match status" value="1"/>
</dbReference>
<dbReference type="Gene3D" id="3.90.180.10">
    <property type="entry name" value="Medium-chain alcohol dehydrogenases, catalytic domain"/>
    <property type="match status" value="1"/>
</dbReference>
<proteinExistence type="predicted"/>
<keyword evidence="3" id="KW-1185">Reference proteome</keyword>
<organism evidence="2 3">
    <name type="scientific">Aspergillus pseudodeflectus</name>
    <dbReference type="NCBI Taxonomy" id="176178"/>
    <lineage>
        <taxon>Eukaryota</taxon>
        <taxon>Fungi</taxon>
        <taxon>Dikarya</taxon>
        <taxon>Ascomycota</taxon>
        <taxon>Pezizomycotina</taxon>
        <taxon>Eurotiomycetes</taxon>
        <taxon>Eurotiomycetidae</taxon>
        <taxon>Eurotiales</taxon>
        <taxon>Aspergillaceae</taxon>
        <taxon>Aspergillus</taxon>
        <taxon>Aspergillus subgen. Nidulantes</taxon>
    </lineage>
</organism>
<comment type="caution">
    <text evidence="2">The sequence shown here is derived from an EMBL/GenBank/DDBJ whole genome shotgun (WGS) entry which is preliminary data.</text>
</comment>
<dbReference type="GeneID" id="98158673"/>
<dbReference type="SUPFAM" id="SSF51735">
    <property type="entry name" value="NAD(P)-binding Rossmann-fold domains"/>
    <property type="match status" value="1"/>
</dbReference>
<dbReference type="Gene3D" id="3.40.50.720">
    <property type="entry name" value="NAD(P)-binding Rossmann-like Domain"/>
    <property type="match status" value="1"/>
</dbReference>
<evidence type="ECO:0000313" key="2">
    <source>
        <dbReference type="EMBL" id="KAL2840938.1"/>
    </source>
</evidence>
<evidence type="ECO:0000259" key="1">
    <source>
        <dbReference type="SMART" id="SM00829"/>
    </source>
</evidence>
<dbReference type="Pfam" id="PF00107">
    <property type="entry name" value="ADH_zinc_N"/>
    <property type="match status" value="1"/>
</dbReference>
<evidence type="ECO:0000313" key="3">
    <source>
        <dbReference type="Proteomes" id="UP001610444"/>
    </source>
</evidence>
<gene>
    <name evidence="2" type="ORF">BJX68DRAFT_258302</name>
</gene>
<dbReference type="PANTHER" id="PTHR45033">
    <property type="match status" value="1"/>
</dbReference>
<dbReference type="EMBL" id="JBFXLR010000061">
    <property type="protein sequence ID" value="KAL2840938.1"/>
    <property type="molecule type" value="Genomic_DNA"/>
</dbReference>
<dbReference type="RefSeq" id="XP_070894320.1">
    <property type="nucleotide sequence ID" value="XM_071043509.1"/>
</dbReference>